<feature type="transmembrane region" description="Helical" evidence="9">
    <location>
        <begin position="15"/>
        <end position="31"/>
    </location>
</feature>
<dbReference type="GO" id="GO:0016887">
    <property type="term" value="F:ATP hydrolysis activity"/>
    <property type="evidence" value="ECO:0007669"/>
    <property type="project" value="InterPro"/>
</dbReference>
<feature type="transmembrane region" description="Helical" evidence="9">
    <location>
        <begin position="970"/>
        <end position="992"/>
    </location>
</feature>
<feature type="transmembrane region" description="Helical" evidence="9">
    <location>
        <begin position="791"/>
        <end position="812"/>
    </location>
</feature>
<dbReference type="EnsemblMetazoa" id="XM_028273937.1">
    <property type="protein sequence ID" value="XP_028129738.1"/>
    <property type="gene ID" value="LOC114325813"/>
</dbReference>
<dbReference type="CDD" id="cd03244">
    <property type="entry name" value="ABCC_MRP_domain2"/>
    <property type="match status" value="1"/>
</dbReference>
<keyword evidence="8 9" id="KW-0472">Membrane</keyword>
<evidence type="ECO:0000313" key="12">
    <source>
        <dbReference type="EnsemblMetazoa" id="XP_028129738.1"/>
    </source>
</evidence>
<evidence type="ECO:0000313" key="15">
    <source>
        <dbReference type="RefSeq" id="XP_028129739.1"/>
    </source>
</evidence>
<dbReference type="FunFam" id="3.40.50.300:FF:000163">
    <property type="entry name" value="Multidrug resistance-associated protein member 4"/>
    <property type="match status" value="1"/>
</dbReference>
<dbReference type="PANTHER" id="PTHR24223:SF456">
    <property type="entry name" value="MULTIDRUG RESISTANCE-ASSOCIATED PROTEIN LETHAL(2)03659"/>
    <property type="match status" value="1"/>
</dbReference>
<feature type="domain" description="ABC transmembrane type-1" evidence="11">
    <location>
        <begin position="92"/>
        <end position="364"/>
    </location>
</feature>
<dbReference type="CDD" id="cd18579">
    <property type="entry name" value="ABC_6TM_ABCC_D1"/>
    <property type="match status" value="1"/>
</dbReference>
<dbReference type="Gene3D" id="3.40.50.300">
    <property type="entry name" value="P-loop containing nucleotide triphosphate hydrolases"/>
    <property type="match status" value="2"/>
</dbReference>
<dbReference type="GeneID" id="114325813"/>
<evidence type="ECO:0000256" key="8">
    <source>
        <dbReference type="ARBA" id="ARBA00023136"/>
    </source>
</evidence>
<dbReference type="PROSITE" id="PS50893">
    <property type="entry name" value="ABC_TRANSPORTER_2"/>
    <property type="match status" value="2"/>
</dbReference>
<comment type="subcellular location">
    <subcellularLocation>
        <location evidence="1">Membrane</location>
        <topology evidence="1">Multi-pass membrane protein</topology>
    </subcellularLocation>
</comment>
<dbReference type="PROSITE" id="PS50929">
    <property type="entry name" value="ABC_TM1F"/>
    <property type="match status" value="2"/>
</dbReference>
<evidence type="ECO:0000256" key="9">
    <source>
        <dbReference type="SAM" id="Phobius"/>
    </source>
</evidence>
<keyword evidence="4 9" id="KW-0812">Transmembrane</keyword>
<feature type="transmembrane region" description="Helical" evidence="9">
    <location>
        <begin position="230"/>
        <end position="249"/>
    </location>
</feature>
<comment type="similarity">
    <text evidence="2">Belongs to the ABC transporter superfamily. ABCC family. Conjugate transporter (TC 3.A.1.208) subfamily.</text>
</comment>
<keyword evidence="6" id="KW-0067">ATP-binding</keyword>
<dbReference type="InterPro" id="IPR011527">
    <property type="entry name" value="ABC1_TM_dom"/>
</dbReference>
<proteinExistence type="inferred from homology"/>
<dbReference type="PANTHER" id="PTHR24223">
    <property type="entry name" value="ATP-BINDING CASSETTE SUB-FAMILY C"/>
    <property type="match status" value="1"/>
</dbReference>
<feature type="transmembrane region" description="Helical" evidence="9">
    <location>
        <begin position="89"/>
        <end position="109"/>
    </location>
</feature>
<keyword evidence="13" id="KW-1185">Reference proteome</keyword>
<protein>
    <submittedName>
        <fullName evidence="14 15">Multidrug resistance-associated protein 4-like isoform X1</fullName>
    </submittedName>
</protein>
<dbReference type="Proteomes" id="UP001652700">
    <property type="component" value="Unplaced"/>
</dbReference>
<dbReference type="EnsemblMetazoa" id="XM_028273938.2">
    <property type="protein sequence ID" value="XP_028129739.1"/>
    <property type="gene ID" value="LOC114325813"/>
</dbReference>
<dbReference type="OrthoDB" id="6500128at2759"/>
<keyword evidence="5" id="KW-0547">Nucleotide-binding</keyword>
<dbReference type="FunFam" id="3.40.50.300:FF:001726">
    <property type="entry name" value="Multidrug resistance-associated protein 4"/>
    <property type="match status" value="1"/>
</dbReference>
<name>A0A6P7F7S0_DIAVI</name>
<evidence type="ECO:0000256" key="3">
    <source>
        <dbReference type="ARBA" id="ARBA00022448"/>
    </source>
</evidence>
<dbReference type="InterPro" id="IPR003593">
    <property type="entry name" value="AAA+_ATPase"/>
</dbReference>
<keyword evidence="7 9" id="KW-1133">Transmembrane helix</keyword>
<dbReference type="GO" id="GO:0016020">
    <property type="term" value="C:membrane"/>
    <property type="evidence" value="ECO:0007669"/>
    <property type="project" value="UniProtKB-SubCell"/>
</dbReference>
<dbReference type="GO" id="GO:0005524">
    <property type="term" value="F:ATP binding"/>
    <property type="evidence" value="ECO:0007669"/>
    <property type="project" value="UniProtKB-KW"/>
</dbReference>
<dbReference type="InterPro" id="IPR017871">
    <property type="entry name" value="ABC_transporter-like_CS"/>
</dbReference>
<evidence type="ECO:0000256" key="2">
    <source>
        <dbReference type="ARBA" id="ARBA00009726"/>
    </source>
</evidence>
<dbReference type="RefSeq" id="XP_028129740.1">
    <property type="nucleotide sequence ID" value="XM_028273939.1"/>
</dbReference>
<reference evidence="14 15" key="1">
    <citation type="submission" date="2025-04" db="UniProtKB">
        <authorList>
            <consortium name="RefSeq"/>
        </authorList>
    </citation>
    <scope>IDENTIFICATION</scope>
    <source>
        <tissue evidence="14 15">Whole insect</tissue>
    </source>
</reference>
<gene>
    <name evidence="14 15 16" type="primary">LOC114325813</name>
</gene>
<organism evidence="14">
    <name type="scientific">Diabrotica virgifera virgifera</name>
    <name type="common">western corn rootworm</name>
    <dbReference type="NCBI Taxonomy" id="50390"/>
    <lineage>
        <taxon>Eukaryota</taxon>
        <taxon>Metazoa</taxon>
        <taxon>Ecdysozoa</taxon>
        <taxon>Arthropoda</taxon>
        <taxon>Hexapoda</taxon>
        <taxon>Insecta</taxon>
        <taxon>Pterygota</taxon>
        <taxon>Neoptera</taxon>
        <taxon>Endopterygota</taxon>
        <taxon>Coleoptera</taxon>
        <taxon>Polyphaga</taxon>
        <taxon>Cucujiformia</taxon>
        <taxon>Chrysomeloidea</taxon>
        <taxon>Chrysomelidae</taxon>
        <taxon>Galerucinae</taxon>
        <taxon>Diabroticina</taxon>
        <taxon>Diabroticites</taxon>
        <taxon>Diabrotica</taxon>
    </lineage>
</organism>
<feature type="transmembrane region" description="Helical" evidence="9">
    <location>
        <begin position="206"/>
        <end position="224"/>
    </location>
</feature>
<dbReference type="RefSeq" id="XP_028129739.1">
    <property type="nucleotide sequence ID" value="XM_028273938.1"/>
</dbReference>
<feature type="domain" description="ABC transporter" evidence="10">
    <location>
        <begin position="409"/>
        <end position="632"/>
    </location>
</feature>
<dbReference type="SUPFAM" id="SSF52540">
    <property type="entry name" value="P-loop containing nucleoside triphosphate hydrolases"/>
    <property type="match status" value="2"/>
</dbReference>
<dbReference type="InterPro" id="IPR003439">
    <property type="entry name" value="ABC_transporter-like_ATP-bd"/>
</dbReference>
<dbReference type="SUPFAM" id="SSF90123">
    <property type="entry name" value="ABC transporter transmembrane region"/>
    <property type="match status" value="2"/>
</dbReference>
<sequence>MDSTKETYNPNPRDSSNIFSILFFGFTYPIFKKGMKKDFDVEDLYNPLKNDRSTLLGDKLERNWDKQKLKPKGKPSLLRAVAITYWYEYLRLGFLTLIGDVFIRVSQPYVLGLLLTYYNPDSKTTKEQALGYAGMIVTFNTLTSFIKNQYMMNSMHAGMRVRTSVCALIYRKAIKLSTTALGKSSVGKIVNLLSNDVSRFDSASMLLHQMWVGPVSAIIIMYIIFQDIGWSGATGVVTIVTIMPMQAYIGKLSAKYRRIIAGKTDERIRLMNEVIGGIQVIKMYAWEIPFTKLISLARKAEINVIRRSAYIRGVFMAFNLFNNRFALFATLATMVFTNKAITAARVYVFMSYYQILANTLAGVFVNGLTQIAELLVSINRIEEFLENEEHKELPALKRSVISNVNEEMVACKNMVASWNENSLDPVLKNLNFKLGKNTLLGVIGPVGSGKSSLLQSILGELDIVDGSLAVHGTLSYASQEPWIFSGSIRQNILFGSDFDKARYDEVLKVCELRKDFDQFPDRDFTLIGEKGANLSGGQKARINLARAIYKDADIYLLDDPLSAVDSIVSKVLYEDCINGFLAKKARILVTHQVYYLKTADHILVLNNGGIEIEGTYSELLKSDNPLTVHLTEEIEEILKRQKSQDSAIEEQEAKTMSTMDLSKMNGKMKAIVKEMQEETSKGKVKGSLFLEFFKSGMSICEIIFLVTLLTIAQASATVIDWFISFWTNIEEYQMTLNSTAANVLNSTVVDALNSTAVDAINSTAVDVLNSTTVNALNSTVVDESVPFYMNWSSQTCLIIYGAILVFCLVTTLSRSLSFYRFILNCSENLHGMLFTGVTNTYMRFFDKNPSGRILNRFSKDIGSVDEILPRMLFEASRVTLKMLGHLVLVLYVNPASVIVVIILGILFSFIRIVYLRSSNNIKRLEGRMKSPVFSHLTATLEGLTTIRAFKAQNILRAEFDKHQDSHTSAWFMFISTSSAFGFSLDVICLMFIGSLTFSLIGLGEYFNLTGGDVGLAINQASSLTQNIQFLVRFSADISNQLMSVERILEYKELIPEQQPEKLLLPPKSWPDKGIVNIEHLNMKYIDDGPTILKDVSVKINPKEKIGIVGRTGAGKSSLISAIFRLTPLEGKIYIDDINTKDITLKQLRSKVSIIPQDPILFSGTLRYNLDPFDEYSDETLYRALNEVELKDPSNIINRLENRVMDRGSNYSVGQRQLICLARAIIRNNKILVLDEATANVDPQTDALIQRTIREKFADCTVLTVAHRLNTIIDNDRILVLEAGEIVEFDHPYLLLQNKFGVFRKMVEETGTAMLRQFLETSSQNYQKLID</sequence>
<dbReference type="RefSeq" id="XP_028129738.1">
    <property type="nucleotide sequence ID" value="XM_028273937.1"/>
</dbReference>
<evidence type="ECO:0000256" key="5">
    <source>
        <dbReference type="ARBA" id="ARBA00022741"/>
    </source>
</evidence>
<dbReference type="KEGG" id="dvv:114325813"/>
<feature type="transmembrane region" description="Helical" evidence="9">
    <location>
        <begin position="702"/>
        <end position="726"/>
    </location>
</feature>
<dbReference type="FunFam" id="1.20.1560.10:FF:000026">
    <property type="entry name" value="Multidrug resistance-associated protein lethal(2)03659"/>
    <property type="match status" value="1"/>
</dbReference>
<feature type="transmembrane region" description="Helical" evidence="9">
    <location>
        <begin position="886"/>
        <end position="912"/>
    </location>
</feature>
<evidence type="ECO:0000259" key="11">
    <source>
        <dbReference type="PROSITE" id="PS50929"/>
    </source>
</evidence>
<dbReference type="InterPro" id="IPR036640">
    <property type="entry name" value="ABC1_TM_sf"/>
</dbReference>
<dbReference type="EnsemblMetazoa" id="XM_028273939.1">
    <property type="protein sequence ID" value="XP_028129740.1"/>
    <property type="gene ID" value="LOC114325813"/>
</dbReference>
<dbReference type="InterPro" id="IPR027417">
    <property type="entry name" value="P-loop_NTPase"/>
</dbReference>
<feature type="domain" description="ABC transmembrane type-1" evidence="11">
    <location>
        <begin position="776"/>
        <end position="1039"/>
    </location>
</feature>
<keyword evidence="3" id="KW-0813">Transport</keyword>
<dbReference type="InterPro" id="IPR050173">
    <property type="entry name" value="ABC_transporter_C-like"/>
</dbReference>
<evidence type="ECO:0000313" key="13">
    <source>
        <dbReference type="Proteomes" id="UP001652700"/>
    </source>
</evidence>
<evidence type="ECO:0000259" key="10">
    <source>
        <dbReference type="PROSITE" id="PS50893"/>
    </source>
</evidence>
<reference evidence="12" key="2">
    <citation type="submission" date="2025-05" db="UniProtKB">
        <authorList>
            <consortium name="EnsemblMetazoa"/>
        </authorList>
    </citation>
    <scope>IDENTIFICATION</scope>
</reference>
<dbReference type="GO" id="GO:0140359">
    <property type="term" value="F:ABC-type transporter activity"/>
    <property type="evidence" value="ECO:0007669"/>
    <property type="project" value="InterPro"/>
</dbReference>
<evidence type="ECO:0000256" key="1">
    <source>
        <dbReference type="ARBA" id="ARBA00004141"/>
    </source>
</evidence>
<feature type="domain" description="ABC transporter" evidence="10">
    <location>
        <begin position="1075"/>
        <end position="1307"/>
    </location>
</feature>
<accession>A0A6P7F7S0</accession>
<dbReference type="Gene3D" id="1.20.1560.10">
    <property type="entry name" value="ABC transporter type 1, transmembrane domain"/>
    <property type="match status" value="2"/>
</dbReference>
<evidence type="ECO:0000313" key="16">
    <source>
        <dbReference type="RefSeq" id="XP_028129740.1"/>
    </source>
</evidence>
<dbReference type="PROSITE" id="PS00211">
    <property type="entry name" value="ABC_TRANSPORTER_1"/>
    <property type="match status" value="2"/>
</dbReference>
<feature type="transmembrane region" description="Helical" evidence="9">
    <location>
        <begin position="129"/>
        <end position="146"/>
    </location>
</feature>
<feature type="transmembrane region" description="Helical" evidence="9">
    <location>
        <begin position="325"/>
        <end position="349"/>
    </location>
</feature>
<evidence type="ECO:0000256" key="6">
    <source>
        <dbReference type="ARBA" id="ARBA00022840"/>
    </source>
</evidence>
<evidence type="ECO:0000256" key="4">
    <source>
        <dbReference type="ARBA" id="ARBA00022692"/>
    </source>
</evidence>
<dbReference type="CDD" id="cd03250">
    <property type="entry name" value="ABCC_MRP_domain1"/>
    <property type="match status" value="1"/>
</dbReference>
<dbReference type="InterPro" id="IPR044746">
    <property type="entry name" value="ABCC_6TM_D1"/>
</dbReference>
<dbReference type="Pfam" id="PF00005">
    <property type="entry name" value="ABC_tran"/>
    <property type="match status" value="2"/>
</dbReference>
<evidence type="ECO:0000313" key="14">
    <source>
        <dbReference type="RefSeq" id="XP_028129738.1"/>
    </source>
</evidence>
<feature type="transmembrane region" description="Helical" evidence="9">
    <location>
        <begin position="355"/>
        <end position="376"/>
    </location>
</feature>
<dbReference type="SMART" id="SM00382">
    <property type="entry name" value="AAA"/>
    <property type="match status" value="2"/>
</dbReference>
<dbReference type="Pfam" id="PF00664">
    <property type="entry name" value="ABC_membrane"/>
    <property type="match status" value="2"/>
</dbReference>
<evidence type="ECO:0000256" key="7">
    <source>
        <dbReference type="ARBA" id="ARBA00022989"/>
    </source>
</evidence>